<dbReference type="Proteomes" id="UP000297762">
    <property type="component" value="Unassembled WGS sequence"/>
</dbReference>
<keyword evidence="1" id="KW-0732">Signal</keyword>
<dbReference type="InterPro" id="IPR036280">
    <property type="entry name" value="Multihaem_cyt_sf"/>
</dbReference>
<evidence type="ECO:0000313" key="4">
    <source>
        <dbReference type="Proteomes" id="UP000297762"/>
    </source>
</evidence>
<dbReference type="EMBL" id="RQGF01000004">
    <property type="protein sequence ID" value="TGL65765.1"/>
    <property type="molecule type" value="Genomic_DNA"/>
</dbReference>
<dbReference type="Pfam" id="PF13435">
    <property type="entry name" value="Cytochrome_C554"/>
    <property type="match status" value="1"/>
</dbReference>
<dbReference type="OrthoDB" id="9814800at2"/>
<reference evidence="3" key="1">
    <citation type="journal article" date="2019" name="PLoS Negl. Trop. Dis.">
        <title>Revisiting the worldwide diversity of Leptospira species in the environment.</title>
        <authorList>
            <person name="Vincent A.T."/>
            <person name="Schiettekatte O."/>
            <person name="Bourhy P."/>
            <person name="Veyrier F.J."/>
            <person name="Picardeau M."/>
        </authorList>
    </citation>
    <scope>NUCLEOTIDE SEQUENCE [LARGE SCALE GENOMIC DNA]</scope>
    <source>
        <strain evidence="3">201702455</strain>
    </source>
</reference>
<feature type="domain" description="Cytochrome c-552/4" evidence="2">
    <location>
        <begin position="41"/>
        <end position="124"/>
    </location>
</feature>
<keyword evidence="4" id="KW-1185">Reference proteome</keyword>
<evidence type="ECO:0000256" key="1">
    <source>
        <dbReference type="ARBA" id="ARBA00022729"/>
    </source>
</evidence>
<accession>A0A4R9KD12</accession>
<dbReference type="PANTHER" id="PTHR35038:SF8">
    <property type="entry name" value="C-TYPE POLYHEME CYTOCHROME OMCC"/>
    <property type="match status" value="1"/>
</dbReference>
<dbReference type="InterPro" id="IPR051829">
    <property type="entry name" value="Multiheme_Cytochr_ET"/>
</dbReference>
<dbReference type="PANTHER" id="PTHR35038">
    <property type="entry name" value="DISSIMILATORY SULFITE REDUCTASE SIRA"/>
    <property type="match status" value="1"/>
</dbReference>
<dbReference type="Gene3D" id="1.10.1130.10">
    <property type="entry name" value="Flavocytochrome C3, Chain A"/>
    <property type="match status" value="1"/>
</dbReference>
<dbReference type="AlphaFoldDB" id="A0A4R9KD12"/>
<dbReference type="SUPFAM" id="SSF48695">
    <property type="entry name" value="Multiheme cytochromes"/>
    <property type="match status" value="1"/>
</dbReference>
<gene>
    <name evidence="3" type="ORF">EHQ64_00370</name>
</gene>
<sequence>MPKLPYAFLTYCKEEEFHQRHWAFPLESQGSLSVEPDPASCGSCHSKQFGSWKSTLHSRALGPGFLWQLPRLGKHSTEKCTNCHSPNLETKNILLSRLGWEEKIQDPKWKPGIEENGIQCASCHLRNGKIYGPIPKNGTSERIVENSNIPHEGFIPKKEFEEAEFCKNCHQSPNTAKPVNGKFLMDTYGQWKRSEFGKNKIHCQNCHMPDRNHEWKGISDPEMVSRGIQTSLNVLASGENFEVVAELKNSGVGHLFPSYSVPKVYLEVWAETKSGKRNKISEKILGWMLDLELQTEIFDTRLSPGEATLLKTKLTRQEFQEIRKIQFVVTVDPKEYYKRMFADNWKFKDTFPENTKPWVLPYLKKALEEANSSKYEFARLEWKP</sequence>
<dbReference type="InterPro" id="IPR023155">
    <property type="entry name" value="Cyt_c-552/4"/>
</dbReference>
<evidence type="ECO:0000313" key="3">
    <source>
        <dbReference type="EMBL" id="TGL65765.1"/>
    </source>
</evidence>
<evidence type="ECO:0000259" key="2">
    <source>
        <dbReference type="Pfam" id="PF13435"/>
    </source>
</evidence>
<comment type="caution">
    <text evidence="3">The sequence shown here is derived from an EMBL/GenBank/DDBJ whole genome shotgun (WGS) entry which is preliminary data.</text>
</comment>
<proteinExistence type="predicted"/>
<name>A0A4R9KD12_9LEPT</name>
<organism evidence="3 4">
    <name type="scientific">Leptospira sarikeiensis</name>
    <dbReference type="NCBI Taxonomy" id="2484943"/>
    <lineage>
        <taxon>Bacteria</taxon>
        <taxon>Pseudomonadati</taxon>
        <taxon>Spirochaetota</taxon>
        <taxon>Spirochaetia</taxon>
        <taxon>Leptospirales</taxon>
        <taxon>Leptospiraceae</taxon>
        <taxon>Leptospira</taxon>
    </lineage>
</organism>
<protein>
    <submittedName>
        <fullName evidence="3">Cytochrome C554 and C-prime</fullName>
    </submittedName>
</protein>